<evidence type="ECO:0008006" key="3">
    <source>
        <dbReference type="Google" id="ProtNLM"/>
    </source>
</evidence>
<dbReference type="InterPro" id="IPR021250">
    <property type="entry name" value="DUF2789"/>
</dbReference>
<sequence>MDTSTRTYPELFMQLGLDNNLLEIERFIATHSPLDNDVKLVDAPFWSASQRAFLKENYLADSDWILIIDQLNKALHEPKK</sequence>
<dbReference type="RefSeq" id="WP_038411652.1">
    <property type="nucleotide sequence ID" value="NZ_CP009455.1"/>
</dbReference>
<reference evidence="1 2" key="1">
    <citation type="submission" date="2014-09" db="EMBL/GenBank/DDBJ databases">
        <authorList>
            <person name="Chan K.-G."/>
        </authorList>
    </citation>
    <scope>NUCLEOTIDE SEQUENCE [LARGE SCALE GENOMIC DNA]</scope>
    <source>
        <strain evidence="1 2">ND07</strain>
    </source>
</reference>
<dbReference type="KEGG" id="psw:LK03_06940"/>
<dbReference type="Gene3D" id="1.10.10.1130">
    <property type="entry name" value="Uncharacterised protein PF10982, DUF2789"/>
    <property type="match status" value="1"/>
</dbReference>
<evidence type="ECO:0000313" key="2">
    <source>
        <dbReference type="Proteomes" id="UP000029493"/>
    </source>
</evidence>
<evidence type="ECO:0000313" key="1">
    <source>
        <dbReference type="EMBL" id="AIR89021.1"/>
    </source>
</evidence>
<dbReference type="STRING" id="157783.LK03_06940"/>
<dbReference type="Proteomes" id="UP000029493">
    <property type="component" value="Chromosome"/>
</dbReference>
<dbReference type="eggNOG" id="COG2040">
    <property type="taxonomic scope" value="Bacteria"/>
</dbReference>
<dbReference type="InterPro" id="IPR038086">
    <property type="entry name" value="DUF2789_sf"/>
</dbReference>
<organism evidence="1 2">
    <name type="scientific">Pseudomonas cremoricolorata</name>
    <dbReference type="NCBI Taxonomy" id="157783"/>
    <lineage>
        <taxon>Bacteria</taxon>
        <taxon>Pseudomonadati</taxon>
        <taxon>Pseudomonadota</taxon>
        <taxon>Gammaproteobacteria</taxon>
        <taxon>Pseudomonadales</taxon>
        <taxon>Pseudomonadaceae</taxon>
        <taxon>Pseudomonas</taxon>
    </lineage>
</organism>
<dbReference type="OrthoDB" id="5828847at2"/>
<dbReference type="Pfam" id="PF10982">
    <property type="entry name" value="DUF2789"/>
    <property type="match status" value="1"/>
</dbReference>
<protein>
    <recommendedName>
        <fullName evidence="3">DUF2789 domain-containing protein</fullName>
    </recommendedName>
</protein>
<keyword evidence="2" id="KW-1185">Reference proteome</keyword>
<proteinExistence type="predicted"/>
<dbReference type="AlphaFoldDB" id="A0A089WK87"/>
<accession>A0A089WK87</accession>
<gene>
    <name evidence="1" type="ORF">LK03_06940</name>
</gene>
<dbReference type="EMBL" id="CP009455">
    <property type="protein sequence ID" value="AIR89021.1"/>
    <property type="molecule type" value="Genomic_DNA"/>
</dbReference>
<name>A0A089WK87_9PSED</name>